<sequence length="258" mass="30766">MINQDILGLFDNFKRNLMLERCISQFIHLGFISDNDSAVDVLEQRLINVFEGKEIPNRHEALQYLSLFSFDLTISQVNILLENLFDGVQLLSNNDPIDLLYYQHYKNKFQNHSEFLSILSAIQFAYMANQEEIEFSLSSQVLLGELIVAMGSSWSEWIQTLKRYLLYNHSHLEEVLFFTERYMIQCVDKENPIDAVTYKEYRKNYLAVKNKQIFIPRLFIIIYSLMKYPMMEELKNLYNINRYQTVVEQRIKFNIYAR</sequence>
<protein>
    <submittedName>
        <fullName evidence="1">Uncharacterized protein</fullName>
    </submittedName>
</protein>
<reference evidence="2" key="1">
    <citation type="submission" date="2016-12" db="EMBL/GenBank/DDBJ databases">
        <authorList>
            <person name="Gulvik C.A."/>
        </authorList>
    </citation>
    <scope>NUCLEOTIDE SEQUENCE [LARGE SCALE GENOMIC DNA]</scope>
    <source>
        <strain evidence="2">NED12-00049-6B</strain>
    </source>
</reference>
<evidence type="ECO:0000313" key="2">
    <source>
        <dbReference type="Proteomes" id="UP000186890"/>
    </source>
</evidence>
<comment type="caution">
    <text evidence="1">The sequence shown here is derived from an EMBL/GenBank/DDBJ whole genome shotgun (WGS) entry which is preliminary data.</text>
</comment>
<dbReference type="Proteomes" id="UP000186890">
    <property type="component" value="Unassembled WGS sequence"/>
</dbReference>
<dbReference type="EMBL" id="MSJM01000003">
    <property type="protein sequence ID" value="OLF48129.1"/>
    <property type="molecule type" value="Genomic_DNA"/>
</dbReference>
<organism evidence="1 2">
    <name type="scientific">Streptococcus cuniculi</name>
    <dbReference type="NCBI Taxonomy" id="1432788"/>
    <lineage>
        <taxon>Bacteria</taxon>
        <taxon>Bacillati</taxon>
        <taxon>Bacillota</taxon>
        <taxon>Bacilli</taxon>
        <taxon>Lactobacillales</taxon>
        <taxon>Streptococcaceae</taxon>
        <taxon>Streptococcus</taxon>
    </lineage>
</organism>
<keyword evidence="2" id="KW-1185">Reference proteome</keyword>
<dbReference type="AlphaFoldDB" id="A0A1Q8E8L5"/>
<accession>A0A1Q8E8L5</accession>
<evidence type="ECO:0000313" key="1">
    <source>
        <dbReference type="EMBL" id="OLF48129.1"/>
    </source>
</evidence>
<dbReference type="RefSeq" id="WP_075104482.1">
    <property type="nucleotide sequence ID" value="NZ_MSJM01000003.1"/>
</dbReference>
<gene>
    <name evidence="1" type="ORF">BU202_03820</name>
</gene>
<proteinExistence type="predicted"/>
<name>A0A1Q8E8L5_9STRE</name>